<reference evidence="1" key="1">
    <citation type="journal article" date="2017" name="Nature">
        <title>The sunflower genome provides insights into oil metabolism, flowering and Asterid evolution.</title>
        <authorList>
            <person name="Badouin H."/>
            <person name="Gouzy J."/>
            <person name="Grassa C.J."/>
            <person name="Murat F."/>
            <person name="Staton S.E."/>
            <person name="Cottret L."/>
            <person name="Lelandais-Briere C."/>
            <person name="Owens G.L."/>
            <person name="Carrere S."/>
            <person name="Mayjonade B."/>
            <person name="Legrand L."/>
            <person name="Gill N."/>
            <person name="Kane N.C."/>
            <person name="Bowers J.E."/>
            <person name="Hubner S."/>
            <person name="Bellec A."/>
            <person name="Berard A."/>
            <person name="Berges H."/>
            <person name="Blanchet N."/>
            <person name="Boniface M.C."/>
            <person name="Brunel D."/>
            <person name="Catrice O."/>
            <person name="Chaidir N."/>
            <person name="Claudel C."/>
            <person name="Donnadieu C."/>
            <person name="Faraut T."/>
            <person name="Fievet G."/>
            <person name="Helmstetter N."/>
            <person name="King M."/>
            <person name="Knapp S.J."/>
            <person name="Lai Z."/>
            <person name="Le Paslier M.C."/>
            <person name="Lippi Y."/>
            <person name="Lorenzon L."/>
            <person name="Mandel J.R."/>
            <person name="Marage G."/>
            <person name="Marchand G."/>
            <person name="Marquand E."/>
            <person name="Bret-Mestries E."/>
            <person name="Morien E."/>
            <person name="Nambeesan S."/>
            <person name="Nguyen T."/>
            <person name="Pegot-Espagnet P."/>
            <person name="Pouilly N."/>
            <person name="Raftis F."/>
            <person name="Sallet E."/>
            <person name="Schiex T."/>
            <person name="Thomas J."/>
            <person name="Vandecasteele C."/>
            <person name="Vares D."/>
            <person name="Vear F."/>
            <person name="Vautrin S."/>
            <person name="Crespi M."/>
            <person name="Mangin B."/>
            <person name="Burke J.M."/>
            <person name="Salse J."/>
            <person name="Munos S."/>
            <person name="Vincourt P."/>
            <person name="Rieseberg L.H."/>
            <person name="Langlade N.B."/>
        </authorList>
    </citation>
    <scope>NUCLEOTIDE SEQUENCE</scope>
    <source>
        <tissue evidence="1">Leaves</tissue>
    </source>
</reference>
<name>A0A9K3DTF7_HELAN</name>
<organism evidence="1 2">
    <name type="scientific">Helianthus annuus</name>
    <name type="common">Common sunflower</name>
    <dbReference type="NCBI Taxonomy" id="4232"/>
    <lineage>
        <taxon>Eukaryota</taxon>
        <taxon>Viridiplantae</taxon>
        <taxon>Streptophyta</taxon>
        <taxon>Embryophyta</taxon>
        <taxon>Tracheophyta</taxon>
        <taxon>Spermatophyta</taxon>
        <taxon>Magnoliopsida</taxon>
        <taxon>eudicotyledons</taxon>
        <taxon>Gunneridae</taxon>
        <taxon>Pentapetalae</taxon>
        <taxon>asterids</taxon>
        <taxon>campanulids</taxon>
        <taxon>Asterales</taxon>
        <taxon>Asteraceae</taxon>
        <taxon>Asteroideae</taxon>
        <taxon>Heliantheae alliance</taxon>
        <taxon>Heliantheae</taxon>
        <taxon>Helianthus</taxon>
    </lineage>
</organism>
<evidence type="ECO:0000313" key="1">
    <source>
        <dbReference type="EMBL" id="KAF5760473.1"/>
    </source>
</evidence>
<comment type="caution">
    <text evidence="1">The sequence shown here is derived from an EMBL/GenBank/DDBJ whole genome shotgun (WGS) entry which is preliminary data.</text>
</comment>
<proteinExistence type="predicted"/>
<protein>
    <submittedName>
        <fullName evidence="1">Uncharacterized protein</fullName>
    </submittedName>
</protein>
<keyword evidence="2" id="KW-1185">Reference proteome</keyword>
<gene>
    <name evidence="1" type="ORF">HanXRQr2_Chr16g0753911</name>
</gene>
<dbReference type="Gramene" id="mRNA:HanXRQr2_Chr16g0753911">
    <property type="protein sequence ID" value="mRNA:HanXRQr2_Chr16g0753911"/>
    <property type="gene ID" value="HanXRQr2_Chr16g0753911"/>
</dbReference>
<dbReference type="Proteomes" id="UP000215914">
    <property type="component" value="Unassembled WGS sequence"/>
</dbReference>
<reference evidence="1" key="2">
    <citation type="submission" date="2020-06" db="EMBL/GenBank/DDBJ databases">
        <title>Helianthus annuus Genome sequencing and assembly Release 2.</title>
        <authorList>
            <person name="Gouzy J."/>
            <person name="Langlade N."/>
            <person name="Munos S."/>
        </authorList>
    </citation>
    <scope>NUCLEOTIDE SEQUENCE</scope>
    <source>
        <tissue evidence="1">Leaves</tissue>
    </source>
</reference>
<sequence>MLYNKQPGDAANPTEINVIDRQIWHDTREAPDNDIHVLLMTLMRKFFSELGISLV</sequence>
<dbReference type="EMBL" id="MNCJ02000331">
    <property type="protein sequence ID" value="KAF5760473.1"/>
    <property type="molecule type" value="Genomic_DNA"/>
</dbReference>
<evidence type="ECO:0000313" key="2">
    <source>
        <dbReference type="Proteomes" id="UP000215914"/>
    </source>
</evidence>
<accession>A0A9K3DTF7</accession>
<dbReference type="AlphaFoldDB" id="A0A9K3DTF7"/>